<dbReference type="VEuPathDB" id="VectorBase:GBRI016841"/>
<protein>
    <submittedName>
        <fullName evidence="1">Uncharacterized protein</fullName>
    </submittedName>
</protein>
<accession>A0A1A9WEM8</accession>
<dbReference type="AlphaFoldDB" id="A0A1A9WEM8"/>
<dbReference type="EnsemblMetazoa" id="GBRI016841-RA">
    <property type="protein sequence ID" value="GBRI016841-PA"/>
    <property type="gene ID" value="GBRI016841"/>
</dbReference>
<keyword evidence="2" id="KW-1185">Reference proteome</keyword>
<reference evidence="1" key="2">
    <citation type="submission" date="2020-05" db="UniProtKB">
        <authorList>
            <consortium name="EnsemblMetazoa"/>
        </authorList>
    </citation>
    <scope>IDENTIFICATION</scope>
    <source>
        <strain evidence="1">IAEA</strain>
    </source>
</reference>
<dbReference type="Proteomes" id="UP000091820">
    <property type="component" value="Unassembled WGS sequence"/>
</dbReference>
<organism evidence="1 2">
    <name type="scientific">Glossina brevipalpis</name>
    <dbReference type="NCBI Taxonomy" id="37001"/>
    <lineage>
        <taxon>Eukaryota</taxon>
        <taxon>Metazoa</taxon>
        <taxon>Ecdysozoa</taxon>
        <taxon>Arthropoda</taxon>
        <taxon>Hexapoda</taxon>
        <taxon>Insecta</taxon>
        <taxon>Pterygota</taxon>
        <taxon>Neoptera</taxon>
        <taxon>Endopterygota</taxon>
        <taxon>Diptera</taxon>
        <taxon>Brachycera</taxon>
        <taxon>Muscomorpha</taxon>
        <taxon>Hippoboscoidea</taxon>
        <taxon>Glossinidae</taxon>
        <taxon>Glossina</taxon>
    </lineage>
</organism>
<name>A0A1A9WEM8_9MUSC</name>
<reference evidence="2" key="1">
    <citation type="submission" date="2014-03" db="EMBL/GenBank/DDBJ databases">
        <authorList>
            <person name="Aksoy S."/>
            <person name="Warren W."/>
            <person name="Wilson R.K."/>
        </authorList>
    </citation>
    <scope>NUCLEOTIDE SEQUENCE [LARGE SCALE GENOMIC DNA]</scope>
    <source>
        <strain evidence="2">IAEA</strain>
    </source>
</reference>
<proteinExistence type="predicted"/>
<evidence type="ECO:0000313" key="2">
    <source>
        <dbReference type="Proteomes" id="UP000091820"/>
    </source>
</evidence>
<evidence type="ECO:0000313" key="1">
    <source>
        <dbReference type="EnsemblMetazoa" id="GBRI016841-PA"/>
    </source>
</evidence>
<sequence length="92" mass="10478">MSHVLLPYTSVFAVTNILEINIHTSESWEYNSKQNAVNNALTRHQIVCVSITPNQAGTAQQHTTTIAIIMMIFRFLKPCETLNLDLRVQYVM</sequence>